<dbReference type="OrthoDB" id="6520526at2"/>
<dbReference type="AlphaFoldDB" id="H3R9P9"/>
<reference evidence="2" key="2">
    <citation type="submission" date="2012-01" db="EMBL/GenBank/DDBJ databases">
        <authorList>
            <person name="Biehl B.S."/>
            <person name="Ding Y."/>
            <person name="Dugan-Rocha S.P."/>
            <person name="Gibbs R.A."/>
            <person name="Glasner J.D."/>
            <person name="Kovar C."/>
            <person name="Muzny D.M."/>
            <person name="Neeno-Eckwall E.C."/>
            <person name="Perna N.T."/>
            <person name="Qin X."/>
            <person name="von Bodman S.B."/>
            <person name="Weinstock G.M."/>
        </authorList>
    </citation>
    <scope>NUCLEOTIDE SEQUENCE</scope>
    <source>
        <strain evidence="2">DC283</strain>
    </source>
</reference>
<dbReference type="RefSeq" id="WP_006118094.1">
    <property type="nucleotide sequence ID" value="NZ_AHIE01000002.1"/>
</dbReference>
<dbReference type="PATRIC" id="fig|660596.6.peg.614"/>
<dbReference type="KEGG" id="pstw:DSJ_19920"/>
<evidence type="ECO:0000313" key="1">
    <source>
        <dbReference type="EMBL" id="ARF51359.1"/>
    </source>
</evidence>
<keyword evidence="4" id="KW-1185">Reference proteome</keyword>
<dbReference type="STRING" id="660596.DSJ_19920"/>
<organism evidence="2 3">
    <name type="scientific">Pantoea stewartii subsp. stewartii DC283</name>
    <dbReference type="NCBI Taxonomy" id="660596"/>
    <lineage>
        <taxon>Bacteria</taxon>
        <taxon>Pseudomonadati</taxon>
        <taxon>Pseudomonadota</taxon>
        <taxon>Gammaproteobacteria</taxon>
        <taxon>Enterobacterales</taxon>
        <taxon>Erwiniaceae</taxon>
        <taxon>Pantoea</taxon>
    </lineage>
</organism>
<name>H3R9P9_PANSE</name>
<dbReference type="Proteomes" id="UP000192380">
    <property type="component" value="Chromosome"/>
</dbReference>
<evidence type="ECO:0000313" key="3">
    <source>
        <dbReference type="Proteomes" id="UP000005050"/>
    </source>
</evidence>
<dbReference type="EMBL" id="AHIE01000002">
    <property type="protein sequence ID" value="EHU01912.1"/>
    <property type="molecule type" value="Genomic_DNA"/>
</dbReference>
<gene>
    <name evidence="2" type="ORF">CKS_0380</name>
    <name evidence="1" type="ORF">DSJ_19920</name>
</gene>
<reference evidence="1 4" key="3">
    <citation type="submission" date="2016-10" db="EMBL/GenBank/DDBJ databases">
        <title>Complete Genome Assembly of Pantoea stewartii subsp. stewartii DC283, a Corn Pathogen.</title>
        <authorList>
            <person name="Duong D.A."/>
            <person name="Stevens A.M."/>
            <person name="Jensen R.V."/>
        </authorList>
    </citation>
    <scope>NUCLEOTIDE SEQUENCE [LARGE SCALE GENOMIC DNA]</scope>
    <source>
        <strain evidence="1 4">DC283</strain>
    </source>
</reference>
<protein>
    <submittedName>
        <fullName evidence="2">Uncharacterized protein</fullName>
    </submittedName>
</protein>
<proteinExistence type="predicted"/>
<dbReference type="Proteomes" id="UP000005050">
    <property type="component" value="Unassembled WGS sequence"/>
</dbReference>
<evidence type="ECO:0000313" key="2">
    <source>
        <dbReference type="EMBL" id="EHU01912.1"/>
    </source>
</evidence>
<dbReference type="EMBL" id="CP017581">
    <property type="protein sequence ID" value="ARF51359.1"/>
    <property type="molecule type" value="Genomic_DNA"/>
</dbReference>
<sequence length="76" mass="8102">MEKQVINCMHSRGLSGVNAGGLGRVVGRSQRNLPVVYAVPPAEGIAVPYIEVPYVLNGVPGVRRVSIVNGCRVMWG</sequence>
<evidence type="ECO:0000313" key="4">
    <source>
        <dbReference type="Proteomes" id="UP000192380"/>
    </source>
</evidence>
<accession>H3R9P9</accession>
<reference evidence="2 3" key="1">
    <citation type="journal article" date="2012" name="Mol. Microbiol.">
        <title>The genetic and structural basis of two distinct terminal side branch residues in stewartan and amylovoran exopolysaccharides and their potential role in host adaptation.</title>
        <authorList>
            <person name="Wang X."/>
            <person name="Yang F."/>
            <person name="von Bodman S.B."/>
        </authorList>
    </citation>
    <scope>NUCLEOTIDE SEQUENCE [LARGE SCALE GENOMIC DNA]</scope>
    <source>
        <strain evidence="2 3">DC283</strain>
    </source>
</reference>